<dbReference type="RefSeq" id="XP_016630742.1">
    <property type="nucleotide sequence ID" value="XM_016778382.1"/>
</dbReference>
<dbReference type="AlphaFoldDB" id="A0A0D2K0U6"/>
<evidence type="ECO:0000313" key="3">
    <source>
        <dbReference type="Proteomes" id="UP000053411"/>
    </source>
</evidence>
<dbReference type="OrthoDB" id="4155194at2759"/>
<proteinExistence type="predicted"/>
<feature type="compositionally biased region" description="Basic and acidic residues" evidence="1">
    <location>
        <begin position="97"/>
        <end position="110"/>
    </location>
</feature>
<reference evidence="2 3" key="1">
    <citation type="submission" date="2015-01" db="EMBL/GenBank/DDBJ databases">
        <title>The Genome Sequence of Fonsecaea multimorphosa CBS 102226.</title>
        <authorList>
            <consortium name="The Broad Institute Genomics Platform"/>
            <person name="Cuomo C."/>
            <person name="de Hoog S."/>
            <person name="Gorbushina A."/>
            <person name="Stielow B."/>
            <person name="Teixiera M."/>
            <person name="Abouelleil A."/>
            <person name="Chapman S.B."/>
            <person name="Priest M."/>
            <person name="Young S.K."/>
            <person name="Wortman J."/>
            <person name="Nusbaum C."/>
            <person name="Birren B."/>
        </authorList>
    </citation>
    <scope>NUCLEOTIDE SEQUENCE [LARGE SCALE GENOMIC DNA]</scope>
    <source>
        <strain evidence="2 3">CBS 102226</strain>
    </source>
</reference>
<feature type="compositionally biased region" description="Basic and acidic residues" evidence="1">
    <location>
        <begin position="1"/>
        <end position="22"/>
    </location>
</feature>
<name>A0A0D2K0U6_9EURO</name>
<dbReference type="EMBL" id="KN848077">
    <property type="protein sequence ID" value="KIX96619.1"/>
    <property type="molecule type" value="Genomic_DNA"/>
</dbReference>
<dbReference type="GeneID" id="27713631"/>
<evidence type="ECO:0000313" key="2">
    <source>
        <dbReference type="EMBL" id="KIX96619.1"/>
    </source>
</evidence>
<dbReference type="VEuPathDB" id="FungiDB:Z520_07885"/>
<sequence>MFHYELAEGAKRSKSKWQKDAMEVEYASKTTDKHSNAEITSHSGRMPPAAASRPGDALRQNTICGQGEARRAPQTSPQRKRTADGAIKRQRVSPISDPRDGLLPHDDHRRNSDVKLKMDLDILRRRIAVIEAQEQGSFQHRSGSKRAEPVGLGQQQQQQTRGTQYPEPENSLMDWKEVTLR</sequence>
<gene>
    <name evidence="2" type="ORF">Z520_07885</name>
</gene>
<feature type="region of interest" description="Disordered" evidence="1">
    <location>
        <begin position="1"/>
        <end position="110"/>
    </location>
</feature>
<accession>A0A0D2K0U6</accession>
<feature type="region of interest" description="Disordered" evidence="1">
    <location>
        <begin position="134"/>
        <end position="181"/>
    </location>
</feature>
<evidence type="ECO:0000256" key="1">
    <source>
        <dbReference type="SAM" id="MobiDB-lite"/>
    </source>
</evidence>
<protein>
    <submittedName>
        <fullName evidence="2">Uncharacterized protein</fullName>
    </submittedName>
</protein>
<organism evidence="2 3">
    <name type="scientific">Fonsecaea multimorphosa CBS 102226</name>
    <dbReference type="NCBI Taxonomy" id="1442371"/>
    <lineage>
        <taxon>Eukaryota</taxon>
        <taxon>Fungi</taxon>
        <taxon>Dikarya</taxon>
        <taxon>Ascomycota</taxon>
        <taxon>Pezizomycotina</taxon>
        <taxon>Eurotiomycetes</taxon>
        <taxon>Chaetothyriomycetidae</taxon>
        <taxon>Chaetothyriales</taxon>
        <taxon>Herpotrichiellaceae</taxon>
        <taxon>Fonsecaea</taxon>
    </lineage>
</organism>
<dbReference type="Proteomes" id="UP000053411">
    <property type="component" value="Unassembled WGS sequence"/>
</dbReference>
<keyword evidence="3" id="KW-1185">Reference proteome</keyword>